<protein>
    <submittedName>
        <fullName evidence="2">Uncharacterized 2Fe-2 and 4Fe-4S clusters-containing protein, contains DUF4445 domain</fullName>
    </submittedName>
</protein>
<evidence type="ECO:0000313" key="3">
    <source>
        <dbReference type="Proteomes" id="UP000184342"/>
    </source>
</evidence>
<dbReference type="EMBL" id="FQYT01000018">
    <property type="protein sequence ID" value="SHJ33911.1"/>
    <property type="molecule type" value="Genomic_DNA"/>
</dbReference>
<accession>A0A1M6IHJ3</accession>
<evidence type="ECO:0000259" key="1">
    <source>
        <dbReference type="PROSITE" id="PS51085"/>
    </source>
</evidence>
<dbReference type="InterPro" id="IPR040506">
    <property type="entry name" value="RACo_linker"/>
</dbReference>
<dbReference type="Pfam" id="PF17650">
    <property type="entry name" value="RACo_linker"/>
    <property type="match status" value="1"/>
</dbReference>
<dbReference type="CDD" id="cd00207">
    <property type="entry name" value="fer2"/>
    <property type="match status" value="1"/>
</dbReference>
<dbReference type="GO" id="GO:0006779">
    <property type="term" value="P:porphyrin-containing compound biosynthetic process"/>
    <property type="evidence" value="ECO:0007669"/>
    <property type="project" value="InterPro"/>
</dbReference>
<dbReference type="InterPro" id="IPR038071">
    <property type="entry name" value="UROD/MetE-like_sf"/>
</dbReference>
<dbReference type="GO" id="GO:0051536">
    <property type="term" value="F:iron-sulfur cluster binding"/>
    <property type="evidence" value="ECO:0007669"/>
    <property type="project" value="InterPro"/>
</dbReference>
<dbReference type="SUPFAM" id="SSF54292">
    <property type="entry name" value="2Fe-2S ferredoxin-like"/>
    <property type="match status" value="1"/>
</dbReference>
<dbReference type="InterPro" id="IPR000257">
    <property type="entry name" value="Uroporphyrinogen_deCOase"/>
</dbReference>
<keyword evidence="3" id="KW-1185">Reference proteome</keyword>
<dbReference type="Pfam" id="PF17651">
    <property type="entry name" value="Raco_middle"/>
    <property type="match status" value="1"/>
</dbReference>
<dbReference type="InterPro" id="IPR027980">
    <property type="entry name" value="RACo_C"/>
</dbReference>
<dbReference type="InterPro" id="IPR036010">
    <property type="entry name" value="2Fe-2S_ferredoxin-like_sf"/>
</dbReference>
<dbReference type="InterPro" id="IPR012675">
    <property type="entry name" value="Beta-grasp_dom_sf"/>
</dbReference>
<dbReference type="SUPFAM" id="SSF51726">
    <property type="entry name" value="UROD/MetE-like"/>
    <property type="match status" value="1"/>
</dbReference>
<dbReference type="PANTHER" id="PTHR42895:SF1">
    <property type="entry name" value="IRON-SULFUR CLUSTER PROTEIN"/>
    <property type="match status" value="1"/>
</dbReference>
<dbReference type="PANTHER" id="PTHR42895">
    <property type="entry name" value="IRON-SULFUR CLUSTER-BINDING PROTEIN-RELATED"/>
    <property type="match status" value="1"/>
</dbReference>
<dbReference type="GO" id="GO:0004853">
    <property type="term" value="F:uroporphyrinogen decarboxylase activity"/>
    <property type="evidence" value="ECO:0007669"/>
    <property type="project" value="InterPro"/>
</dbReference>
<reference evidence="2 3" key="1">
    <citation type="submission" date="2016-11" db="EMBL/GenBank/DDBJ databases">
        <authorList>
            <person name="Jaros S."/>
            <person name="Januszkiewicz K."/>
            <person name="Wedrychowicz H."/>
        </authorList>
    </citation>
    <scope>NUCLEOTIDE SEQUENCE [LARGE SCALE GENOMIC DNA]</scope>
    <source>
        <strain evidence="2 3">DSM 15970</strain>
    </source>
</reference>
<dbReference type="InterPro" id="IPR001041">
    <property type="entry name" value="2Fe-2S_ferredoxin-type"/>
</dbReference>
<dbReference type="InterPro" id="IPR041414">
    <property type="entry name" value="Raco-like_middle"/>
</dbReference>
<dbReference type="RefSeq" id="WP_073994064.1">
    <property type="nucleotide sequence ID" value="NZ_FQYT01000018.1"/>
</dbReference>
<dbReference type="Gene3D" id="3.10.20.30">
    <property type="match status" value="1"/>
</dbReference>
<dbReference type="Gene3D" id="3.30.420.480">
    <property type="entry name" value="Domain of unknown function (DUF4445)"/>
    <property type="match status" value="1"/>
</dbReference>
<dbReference type="InterPro" id="IPR042259">
    <property type="entry name" value="Raco-like_middle_sf"/>
</dbReference>
<dbReference type="Pfam" id="PF01208">
    <property type="entry name" value="URO-D"/>
    <property type="match status" value="1"/>
</dbReference>
<dbReference type="Gene3D" id="3.20.20.210">
    <property type="match status" value="1"/>
</dbReference>
<dbReference type="PROSITE" id="PS51085">
    <property type="entry name" value="2FE2S_FER_2"/>
    <property type="match status" value="1"/>
</dbReference>
<dbReference type="AlphaFoldDB" id="A0A1M6IHJ3"/>
<dbReference type="Gene3D" id="3.10.20.880">
    <property type="match status" value="1"/>
</dbReference>
<dbReference type="Proteomes" id="UP000184342">
    <property type="component" value="Unassembled WGS sequence"/>
</dbReference>
<dbReference type="InterPro" id="IPR052911">
    <property type="entry name" value="Corrinoid_activation_enz"/>
</dbReference>
<gene>
    <name evidence="2" type="ORF">SAMN02745691_01779</name>
</gene>
<dbReference type="Pfam" id="PF00111">
    <property type="entry name" value="Fer2"/>
    <property type="match status" value="1"/>
</dbReference>
<evidence type="ECO:0000313" key="2">
    <source>
        <dbReference type="EMBL" id="SHJ33911.1"/>
    </source>
</evidence>
<proteinExistence type="predicted"/>
<organism evidence="2 3">
    <name type="scientific">Parasporobacterium paucivorans DSM 15970</name>
    <dbReference type="NCBI Taxonomy" id="1122934"/>
    <lineage>
        <taxon>Bacteria</taxon>
        <taxon>Bacillati</taxon>
        <taxon>Bacillota</taxon>
        <taxon>Clostridia</taxon>
        <taxon>Lachnospirales</taxon>
        <taxon>Lachnospiraceae</taxon>
        <taxon>Parasporobacterium</taxon>
    </lineage>
</organism>
<dbReference type="STRING" id="1122934.SAMN02745691_01779"/>
<sequence>MLCKIIFQPYGTKVEIQEGKTVLEAAREAGIHIPVYCGGGKTCGKCRIKAVEGYFEKHQVRSSMGHLSPLTQEERKQFSKEELASGYRLACAAEIGGDMVVEIPAESQIQPQIILEDGKGKEISVKPAVKMYYLELDKASLSDKRDDLTRVKDSLLTYKEVDGNPSIDICALRDLPAAIRKGGWKITIYILYGRKIIGVAPGRAEKTYGAAIDVGTTTVVAYLCDLNSGRTLQTGSFMNPQVRYGDDVISRISYCMTNPDGAGILRDILMKQLNDTLQDMASSQGIQTSEICEAVMVFNTVMESIALGIVPDALGVSPFVSPAAEALDIPARDLGIRIMPGGNVHCLPSEAGFVGADNVAVLIAEEPYKQDKMQLIIDIGTNSEICLGNREKLYSTSCATGPALEGAQIKCGMRAAKGAIEAVKIHPVTLEPRLKIIGEETGQAVPAGICGSGILDAVAQMASTGIIEPDGRFSSRVNSRRVRTDEKGKREYVLYFRQTPSEHDIVVTMADVRAVQLAKAALYAGAKTLMMQCGIARVDEVVLAGAFGNFIDRENALNLGLFPDCAYKNITVSGNAAGVGARMALLSTEKRAEAKTVAGMVEFVDTASEAGFSKRFTQAMFIPHKSDIFTANKPVEFPCPGIHSPEGNTGTPEYPYKDPAGLLEKEGDFISGSLLHSIILQNSRDNLPEGLLDLPGPFSVLGCLVSPVSLYGFGRKHGELLDRALNLIAGEIASYAKKAVENGIKIISYSDPAGVMGLAGESFYRKFSGSANRRFFKEMEPFLKESVIHLCGKTSYSMEKAGFMLARPFRTDGARDYMEILFEEAEKHGVKFIGHACINNSIQPVPVLYRMELL</sequence>
<name>A0A1M6IHJ3_9FIRM</name>
<feature type="domain" description="2Fe-2S ferredoxin-type" evidence="1">
    <location>
        <begin position="3"/>
        <end position="107"/>
    </location>
</feature>
<dbReference type="Pfam" id="PF14574">
    <property type="entry name" value="RACo_C_ter"/>
    <property type="match status" value="1"/>
</dbReference>